<keyword evidence="1" id="KW-1133">Transmembrane helix</keyword>
<evidence type="ECO:0000256" key="1">
    <source>
        <dbReference type="SAM" id="Phobius"/>
    </source>
</evidence>
<reference evidence="2 3" key="1">
    <citation type="submission" date="2016-07" db="EMBL/GenBank/DDBJ databases">
        <title>Draft genome of Scalindua rubra, obtained from a brine-seawater interface in the Red Sea, sheds light on salt adaptation in anammox bacteria.</title>
        <authorList>
            <person name="Speth D.R."/>
            <person name="Lagkouvardos I."/>
            <person name="Wang Y."/>
            <person name="Qian P.-Y."/>
            <person name="Dutilh B.E."/>
            <person name="Jetten M.S."/>
        </authorList>
    </citation>
    <scope>NUCLEOTIDE SEQUENCE [LARGE SCALE GENOMIC DNA]</scope>
    <source>
        <strain evidence="2">BSI-1</strain>
    </source>
</reference>
<name>A0A1E3X4K1_9BACT</name>
<sequence>MIQVVSYRIISRLGLLKSELLGFAAGVLGVLLIEAFYFLDFQISLADSLSILVVNLVIYSSLGYCYYNFINLGVTARRIRILREIYYSKKGLSLEEIIERYNAKDIVEMRINRLVNSGQVVYKEEKYYIGKPIVLIIAKIIVTMKLIVLGKKSEQV</sequence>
<protein>
    <submittedName>
        <fullName evidence="2">Uncharacterized protein</fullName>
    </submittedName>
</protein>
<feature type="transmembrane region" description="Helical" evidence="1">
    <location>
        <begin position="133"/>
        <end position="150"/>
    </location>
</feature>
<keyword evidence="1" id="KW-0472">Membrane</keyword>
<dbReference type="AlphaFoldDB" id="A0A1E3X4K1"/>
<gene>
    <name evidence="2" type="ORF">SCARUB_04411</name>
</gene>
<evidence type="ECO:0000313" key="2">
    <source>
        <dbReference type="EMBL" id="ODS30482.1"/>
    </source>
</evidence>
<feature type="transmembrane region" description="Helical" evidence="1">
    <location>
        <begin position="51"/>
        <end position="70"/>
    </location>
</feature>
<keyword evidence="1" id="KW-0812">Transmembrane</keyword>
<proteinExistence type="predicted"/>
<dbReference type="Proteomes" id="UP000094056">
    <property type="component" value="Unassembled WGS sequence"/>
</dbReference>
<dbReference type="EMBL" id="MAYW01000218">
    <property type="protein sequence ID" value="ODS30482.1"/>
    <property type="molecule type" value="Genomic_DNA"/>
</dbReference>
<organism evidence="2 3">
    <name type="scientific">Candidatus Scalindua rubra</name>
    <dbReference type="NCBI Taxonomy" id="1872076"/>
    <lineage>
        <taxon>Bacteria</taxon>
        <taxon>Pseudomonadati</taxon>
        <taxon>Planctomycetota</taxon>
        <taxon>Candidatus Brocadiia</taxon>
        <taxon>Candidatus Brocadiales</taxon>
        <taxon>Candidatus Scalinduaceae</taxon>
        <taxon>Candidatus Scalindua</taxon>
    </lineage>
</organism>
<comment type="caution">
    <text evidence="2">The sequence shown here is derived from an EMBL/GenBank/DDBJ whole genome shotgun (WGS) entry which is preliminary data.</text>
</comment>
<feature type="transmembrane region" description="Helical" evidence="1">
    <location>
        <begin position="20"/>
        <end position="39"/>
    </location>
</feature>
<accession>A0A1E3X4K1</accession>
<evidence type="ECO:0000313" key="3">
    <source>
        <dbReference type="Proteomes" id="UP000094056"/>
    </source>
</evidence>